<dbReference type="GO" id="GO:0045493">
    <property type="term" value="P:xylan catabolic process"/>
    <property type="evidence" value="ECO:0007669"/>
    <property type="project" value="UniProtKB-KW"/>
</dbReference>
<evidence type="ECO:0000256" key="6">
    <source>
        <dbReference type="ARBA" id="ARBA00022801"/>
    </source>
</evidence>
<dbReference type="EMBL" id="SDPN01000009">
    <property type="protein sequence ID" value="RXZ71860.1"/>
    <property type="molecule type" value="Genomic_DNA"/>
</dbReference>
<evidence type="ECO:0000256" key="5">
    <source>
        <dbReference type="ARBA" id="ARBA00022729"/>
    </source>
</evidence>
<dbReference type="PANTHER" id="PTHR31490">
    <property type="entry name" value="GLYCOSYL HYDROLASE"/>
    <property type="match status" value="1"/>
</dbReference>
<keyword evidence="9" id="KW-0624">Polysaccharide degradation</keyword>
<evidence type="ECO:0000256" key="9">
    <source>
        <dbReference type="ARBA" id="ARBA00023326"/>
    </source>
</evidence>
<evidence type="ECO:0000256" key="10">
    <source>
        <dbReference type="SAM" id="SignalP"/>
    </source>
</evidence>
<dbReference type="PANTHER" id="PTHR31490:SF88">
    <property type="entry name" value="BETA-XYLANASE"/>
    <property type="match status" value="1"/>
</dbReference>
<dbReference type="GO" id="GO:0031176">
    <property type="term" value="F:endo-1,4-beta-xylanase activity"/>
    <property type="evidence" value="ECO:0007669"/>
    <property type="project" value="UniProtKB-EC"/>
</dbReference>
<dbReference type="RefSeq" id="WP_129520167.1">
    <property type="nucleotide sequence ID" value="NZ_SDPN01000009.1"/>
</dbReference>
<dbReference type="SUPFAM" id="SSF51445">
    <property type="entry name" value="(Trans)glycosidases"/>
    <property type="match status" value="1"/>
</dbReference>
<dbReference type="SMART" id="SM00633">
    <property type="entry name" value="Glyco_10"/>
    <property type="match status" value="1"/>
</dbReference>
<dbReference type="EC" id="3.2.1.8" evidence="3"/>
<dbReference type="InterPro" id="IPR013783">
    <property type="entry name" value="Ig-like_fold"/>
</dbReference>
<proteinExistence type="inferred from homology"/>
<dbReference type="InterPro" id="IPR001000">
    <property type="entry name" value="GH10_dom"/>
</dbReference>
<evidence type="ECO:0000256" key="3">
    <source>
        <dbReference type="ARBA" id="ARBA00012590"/>
    </source>
</evidence>
<dbReference type="InterPro" id="IPR014756">
    <property type="entry name" value="Ig_E-set"/>
</dbReference>
<feature type="signal peptide" evidence="10">
    <location>
        <begin position="1"/>
        <end position="26"/>
    </location>
</feature>
<dbReference type="InterPro" id="IPR013540">
    <property type="entry name" value="ChitinaseA_N"/>
</dbReference>
<dbReference type="InterPro" id="IPR017853">
    <property type="entry name" value="GH"/>
</dbReference>
<comment type="caution">
    <text evidence="12">The sequence shown here is derived from an EMBL/GenBank/DDBJ whole genome shotgun (WGS) entry which is preliminary data.</text>
</comment>
<reference evidence="12 13" key="1">
    <citation type="submission" date="2019-01" db="EMBL/GenBank/DDBJ databases">
        <title>Agromyces.</title>
        <authorList>
            <person name="Li J."/>
        </authorList>
    </citation>
    <scope>NUCLEOTIDE SEQUENCE [LARGE SCALE GENOMIC DNA]</scope>
    <source>
        <strain evidence="12 13">DSM 15934</strain>
    </source>
</reference>
<dbReference type="Gene3D" id="3.20.20.80">
    <property type="entry name" value="Glycosidases"/>
    <property type="match status" value="1"/>
</dbReference>
<dbReference type="OrthoDB" id="9802318at2"/>
<evidence type="ECO:0000256" key="7">
    <source>
        <dbReference type="ARBA" id="ARBA00023277"/>
    </source>
</evidence>
<keyword evidence="4" id="KW-0858">Xylan degradation</keyword>
<keyword evidence="7" id="KW-0119">Carbohydrate metabolism</keyword>
<evidence type="ECO:0000259" key="11">
    <source>
        <dbReference type="PROSITE" id="PS51760"/>
    </source>
</evidence>
<dbReference type="AlphaFoldDB" id="A0A4Q2L4Q4"/>
<dbReference type="Gene3D" id="2.60.40.10">
    <property type="entry name" value="Immunoglobulins"/>
    <property type="match status" value="2"/>
</dbReference>
<dbReference type="Pfam" id="PF08329">
    <property type="entry name" value="ChitinaseA_N"/>
    <property type="match status" value="1"/>
</dbReference>
<feature type="domain" description="GH10" evidence="11">
    <location>
        <begin position="60"/>
        <end position="346"/>
    </location>
</feature>
<name>A0A4Q2L4Q4_9MICO</name>
<comment type="similarity">
    <text evidence="2">Belongs to the glycosyl hydrolase 10 (cellulase F) family.</text>
</comment>
<evidence type="ECO:0000313" key="12">
    <source>
        <dbReference type="EMBL" id="RXZ71860.1"/>
    </source>
</evidence>
<feature type="chain" id="PRO_5020917637" description="endo-1,4-beta-xylanase" evidence="10">
    <location>
        <begin position="27"/>
        <end position="545"/>
    </location>
</feature>
<sequence length="545" mass="59094">MRTLKSTAILAAVTLGLTFAAAPASASTGDDDTEPTLRQLAEQAGLLIGSGAVKAGYFDDGRGPNYLDDPRFRDVLSEQFNSASPENDLKWMFIQPEEGEFDWDSLDRLVEFAEEHDMAVKGHGLISNCCNPDYVRAITDPGELRAALASHFEAIMGRYDGKIDRWDVVSEPLEVFGTTLQQNDWYRVLGPEYIAEAFRIARAADPDARLFLNENMVEVNAPKRQALYDLVVGLLADGVPLDGIALQMHQTINGPQPGVITEMVESYHDLGLEVSIAELDVHTYDPVAQADIYGDVVAEALAAGVTEISTWGFTDAHLYTWLPGSKPLMFDEDYNPKPAYFAVRDALQEFVQSDSAPGKAALSNTSGWVNGLHDGNYDVNMNLWHGTPGSYYRLYENDVLVAAQRLDPASNSPQSATSSFTGKQNGTYVYRAELINSEGVTATRSTTVVVKDAAPGKPLVSTDNWDQDGSFVATANLWWGTNATSYTFKLDGQVVGEGTLTAATPNAQSAQVTLEGVGPGTHTLTVVFTNVNGSAESKPIDVKVR</sequence>
<evidence type="ECO:0000256" key="1">
    <source>
        <dbReference type="ARBA" id="ARBA00000681"/>
    </source>
</evidence>
<keyword evidence="13" id="KW-1185">Reference proteome</keyword>
<dbReference type="Proteomes" id="UP000293865">
    <property type="component" value="Unassembled WGS sequence"/>
</dbReference>
<keyword evidence="5 10" id="KW-0732">Signal</keyword>
<comment type="catalytic activity">
    <reaction evidence="1">
        <text>Endohydrolysis of (1-&gt;4)-beta-D-xylosidic linkages in xylans.</text>
        <dbReference type="EC" id="3.2.1.8"/>
    </reaction>
</comment>
<keyword evidence="6" id="KW-0378">Hydrolase</keyword>
<evidence type="ECO:0000256" key="4">
    <source>
        <dbReference type="ARBA" id="ARBA00022651"/>
    </source>
</evidence>
<evidence type="ECO:0000256" key="8">
    <source>
        <dbReference type="ARBA" id="ARBA00023295"/>
    </source>
</evidence>
<dbReference type="Pfam" id="PF00331">
    <property type="entry name" value="Glyco_hydro_10"/>
    <property type="match status" value="1"/>
</dbReference>
<evidence type="ECO:0000256" key="2">
    <source>
        <dbReference type="ARBA" id="ARBA00007495"/>
    </source>
</evidence>
<dbReference type="GO" id="GO:0006032">
    <property type="term" value="P:chitin catabolic process"/>
    <property type="evidence" value="ECO:0007669"/>
    <property type="project" value="InterPro"/>
</dbReference>
<dbReference type="InterPro" id="IPR044846">
    <property type="entry name" value="GH10"/>
</dbReference>
<dbReference type="PROSITE" id="PS51760">
    <property type="entry name" value="GH10_2"/>
    <property type="match status" value="1"/>
</dbReference>
<organism evidence="12 13">
    <name type="scientific">Agromyces albus</name>
    <dbReference type="NCBI Taxonomy" id="205332"/>
    <lineage>
        <taxon>Bacteria</taxon>
        <taxon>Bacillati</taxon>
        <taxon>Actinomycetota</taxon>
        <taxon>Actinomycetes</taxon>
        <taxon>Micrococcales</taxon>
        <taxon>Microbacteriaceae</taxon>
        <taxon>Agromyces</taxon>
    </lineage>
</organism>
<protein>
    <recommendedName>
        <fullName evidence="3">endo-1,4-beta-xylanase</fullName>
        <ecNumber evidence="3">3.2.1.8</ecNumber>
    </recommendedName>
</protein>
<evidence type="ECO:0000313" key="13">
    <source>
        <dbReference type="Proteomes" id="UP000293865"/>
    </source>
</evidence>
<keyword evidence="8 12" id="KW-0326">Glycosidase</keyword>
<accession>A0A4Q2L4Q4</accession>
<gene>
    <name evidence="12" type="ORF">ESP51_06935</name>
</gene>
<dbReference type="SUPFAM" id="SSF81296">
    <property type="entry name" value="E set domains"/>
    <property type="match status" value="2"/>
</dbReference>
<dbReference type="GO" id="GO:0004568">
    <property type="term" value="F:chitinase activity"/>
    <property type="evidence" value="ECO:0007669"/>
    <property type="project" value="InterPro"/>
</dbReference>